<dbReference type="Proteomes" id="UP001056120">
    <property type="component" value="Linkage Group LG24"/>
</dbReference>
<keyword evidence="2" id="KW-1185">Reference proteome</keyword>
<reference evidence="1 2" key="2">
    <citation type="journal article" date="2022" name="Mol. Ecol. Resour.">
        <title>The genomes of chicory, endive, great burdock and yacon provide insights into Asteraceae paleo-polyploidization history and plant inulin production.</title>
        <authorList>
            <person name="Fan W."/>
            <person name="Wang S."/>
            <person name="Wang H."/>
            <person name="Wang A."/>
            <person name="Jiang F."/>
            <person name="Liu H."/>
            <person name="Zhao H."/>
            <person name="Xu D."/>
            <person name="Zhang Y."/>
        </authorList>
    </citation>
    <scope>NUCLEOTIDE SEQUENCE [LARGE SCALE GENOMIC DNA]</scope>
    <source>
        <strain evidence="2">cv. Yunnan</strain>
        <tissue evidence="1">Leaves</tissue>
    </source>
</reference>
<dbReference type="EMBL" id="CM042041">
    <property type="protein sequence ID" value="KAI3714358.1"/>
    <property type="molecule type" value="Genomic_DNA"/>
</dbReference>
<organism evidence="1 2">
    <name type="scientific">Smallanthus sonchifolius</name>
    <dbReference type="NCBI Taxonomy" id="185202"/>
    <lineage>
        <taxon>Eukaryota</taxon>
        <taxon>Viridiplantae</taxon>
        <taxon>Streptophyta</taxon>
        <taxon>Embryophyta</taxon>
        <taxon>Tracheophyta</taxon>
        <taxon>Spermatophyta</taxon>
        <taxon>Magnoliopsida</taxon>
        <taxon>eudicotyledons</taxon>
        <taxon>Gunneridae</taxon>
        <taxon>Pentapetalae</taxon>
        <taxon>asterids</taxon>
        <taxon>campanulids</taxon>
        <taxon>Asterales</taxon>
        <taxon>Asteraceae</taxon>
        <taxon>Asteroideae</taxon>
        <taxon>Heliantheae alliance</taxon>
        <taxon>Millerieae</taxon>
        <taxon>Smallanthus</taxon>
    </lineage>
</organism>
<gene>
    <name evidence="1" type="ORF">L1987_72957</name>
</gene>
<proteinExistence type="predicted"/>
<comment type="caution">
    <text evidence="1">The sequence shown here is derived from an EMBL/GenBank/DDBJ whole genome shotgun (WGS) entry which is preliminary data.</text>
</comment>
<reference evidence="2" key="1">
    <citation type="journal article" date="2022" name="Mol. Ecol. Resour.">
        <title>The genomes of chicory, endive, great burdock and yacon provide insights into Asteraceae palaeo-polyploidization history and plant inulin production.</title>
        <authorList>
            <person name="Fan W."/>
            <person name="Wang S."/>
            <person name="Wang H."/>
            <person name="Wang A."/>
            <person name="Jiang F."/>
            <person name="Liu H."/>
            <person name="Zhao H."/>
            <person name="Xu D."/>
            <person name="Zhang Y."/>
        </authorList>
    </citation>
    <scope>NUCLEOTIDE SEQUENCE [LARGE SCALE GENOMIC DNA]</scope>
    <source>
        <strain evidence="2">cv. Yunnan</strain>
    </source>
</reference>
<evidence type="ECO:0000313" key="2">
    <source>
        <dbReference type="Proteomes" id="UP001056120"/>
    </source>
</evidence>
<accession>A0ACB9AX15</accession>
<sequence length="145" mass="15969">MASTAILAAIQSHLRLVRDVARRSATGFTGGFRKDCTDLCRRLALLSHLLEEIRDYQGDLKPLDLSASSSSSSSSLCELTEALKAAKRLAGSFDQNISADGTAQKIVFQFQCVTWKLEKALASLPYDRFDISEEVKEQVDLVRVS</sequence>
<protein>
    <submittedName>
        <fullName evidence="1">Uncharacterized protein</fullName>
    </submittedName>
</protein>
<name>A0ACB9AX15_9ASTR</name>
<evidence type="ECO:0000313" key="1">
    <source>
        <dbReference type="EMBL" id="KAI3714358.1"/>
    </source>
</evidence>